<evidence type="ECO:0000313" key="2">
    <source>
        <dbReference type="Proteomes" id="UP001140096"/>
    </source>
</evidence>
<organism evidence="1 2">
    <name type="scientific">Coemansia furcata</name>
    <dbReference type="NCBI Taxonomy" id="417177"/>
    <lineage>
        <taxon>Eukaryota</taxon>
        <taxon>Fungi</taxon>
        <taxon>Fungi incertae sedis</taxon>
        <taxon>Zoopagomycota</taxon>
        <taxon>Kickxellomycotina</taxon>
        <taxon>Kickxellomycetes</taxon>
        <taxon>Kickxellales</taxon>
        <taxon>Kickxellaceae</taxon>
        <taxon>Coemansia</taxon>
    </lineage>
</organism>
<protein>
    <submittedName>
        <fullName evidence="1">Uncharacterized protein</fullName>
    </submittedName>
</protein>
<keyword evidence="2" id="KW-1185">Reference proteome</keyword>
<dbReference type="EMBL" id="JANBUP010000324">
    <property type="protein sequence ID" value="KAJ2811955.1"/>
    <property type="molecule type" value="Genomic_DNA"/>
</dbReference>
<comment type="caution">
    <text evidence="1">The sequence shown here is derived from an EMBL/GenBank/DDBJ whole genome shotgun (WGS) entry which is preliminary data.</text>
</comment>
<gene>
    <name evidence="1" type="ORF">H4S07_001733</name>
</gene>
<evidence type="ECO:0000313" key="1">
    <source>
        <dbReference type="EMBL" id="KAJ2811955.1"/>
    </source>
</evidence>
<name>A0ACC1LMT7_9FUNG</name>
<reference evidence="1" key="1">
    <citation type="submission" date="2022-07" db="EMBL/GenBank/DDBJ databases">
        <title>Phylogenomic reconstructions and comparative analyses of Kickxellomycotina fungi.</title>
        <authorList>
            <person name="Reynolds N.K."/>
            <person name="Stajich J.E."/>
            <person name="Barry K."/>
            <person name="Grigoriev I.V."/>
            <person name="Crous P."/>
            <person name="Smith M.E."/>
        </authorList>
    </citation>
    <scope>NUCLEOTIDE SEQUENCE</scope>
    <source>
        <strain evidence="1">CBS 102833</strain>
    </source>
</reference>
<sequence length="649" mass="68986">MPLNHTGVSTSQALGSIGESDTSDDEGGAAEDLAHSSSNAMLCELGVRTHPAAGRSALAQDSFKIAPKNVKKAIASHALATQCSEADSQAHDGPRKVTRVVKTCKQESVMGEGLVASEERKAHGVAEVGDDRLAQRSYSPLVGDIGSLRKFIRDRSERQDAVEPRDVLLHESSPDTRRPPLAAYKPPLMGIDTSFVPPELAECAVDSAIWECFADALNAAIPRGTQEVENQIARWNGDAFEELGFGISLVSLDSGPSLSVLKSWDKPGGILSFIVARASKFVDFAFGKRSRKQTAVGPYPTIVIHGGAGTIRREKMTIAEEKELRAGLYQATERGYAVLRSGGTAADAVEAAVRAMEDNPLFNAGKGAVFNIKGVNQLEASFMDGKTGAAGAATLLTVVKNPITLARRVMESNRHVFLGGAGAEDYAREMDLDIVHPSYFWTRHRWEQHERGFISSDSASASSTRVGSHGGDEIGDYSHLPMGTVGAVALDTAGNLATATSTGGMSNKWDGRIGDTPIIGAGTWADRHIAISGTGAGEYFIRQSTAQYIAQRTKLLGETPAVAGKLAMLEMKSIGGDGGVICLDSTGNMTMTFCSDGMYRGYCSAQTNHTPTVGIFHSEKIAPDDNHVGLSMDAYSRGLQAQHKLKDVC</sequence>
<accession>A0ACC1LMT7</accession>
<proteinExistence type="predicted"/>
<dbReference type="Proteomes" id="UP001140096">
    <property type="component" value="Unassembled WGS sequence"/>
</dbReference>